<evidence type="ECO:0000313" key="1">
    <source>
        <dbReference type="EMBL" id="MCP2727619.1"/>
    </source>
</evidence>
<organism evidence="1 2">
    <name type="scientific">Limnofasciculus baicalensis BBK-W-15</name>
    <dbReference type="NCBI Taxonomy" id="2699891"/>
    <lineage>
        <taxon>Bacteria</taxon>
        <taxon>Bacillati</taxon>
        <taxon>Cyanobacteriota</taxon>
        <taxon>Cyanophyceae</taxon>
        <taxon>Coleofasciculales</taxon>
        <taxon>Coleofasciculaceae</taxon>
        <taxon>Limnofasciculus</taxon>
        <taxon>Limnofasciculus baicalensis</taxon>
    </lineage>
</organism>
<dbReference type="RefSeq" id="WP_254010430.1">
    <property type="nucleotide sequence ID" value="NZ_JAMZMM010000021.1"/>
</dbReference>
<gene>
    <name evidence="1" type="ORF">NJ959_03900</name>
</gene>
<keyword evidence="2" id="KW-1185">Reference proteome</keyword>
<dbReference type="AlphaFoldDB" id="A0AAE3KL20"/>
<name>A0AAE3KL20_9CYAN</name>
<dbReference type="Gene3D" id="3.40.50.300">
    <property type="entry name" value="P-loop containing nucleotide triphosphate hydrolases"/>
    <property type="match status" value="1"/>
</dbReference>
<comment type="caution">
    <text evidence="1">The sequence shown here is derived from an EMBL/GenBank/DDBJ whole genome shotgun (WGS) entry which is preliminary data.</text>
</comment>
<protein>
    <submittedName>
        <fullName evidence="1">Uncharacterized protein</fullName>
    </submittedName>
</protein>
<accession>A0AAE3KL20</accession>
<evidence type="ECO:0000313" key="2">
    <source>
        <dbReference type="Proteomes" id="UP001204953"/>
    </source>
</evidence>
<proteinExistence type="predicted"/>
<dbReference type="Proteomes" id="UP001204953">
    <property type="component" value="Unassembled WGS sequence"/>
</dbReference>
<reference evidence="1" key="1">
    <citation type="submission" date="2022-06" db="EMBL/GenBank/DDBJ databases">
        <title>New cyanobacteria of genus Symplocastrum in benthos of Lake Baikal.</title>
        <authorList>
            <person name="Sorokovikova E."/>
            <person name="Tikhonova I."/>
            <person name="Krasnopeev A."/>
            <person name="Evseev P."/>
            <person name="Gladkikh A."/>
            <person name="Belykh O."/>
        </authorList>
    </citation>
    <scope>NUCLEOTIDE SEQUENCE</scope>
    <source>
        <strain evidence="1">BBK-W-15</strain>
    </source>
</reference>
<sequence>MSNRLQFFRQQMAAFEGSGDPRATIESGYYVREPKRAASEIISQRLALRPSSTHLLIGGIGSGKTTQLLVMRDRINEIEDTYAHYVDVSLYTNISRIEAGTLIALTRGVIAELTENIDKKPVKNAQELIKKFVYRSKQNLVGILGQEVVLNPDIITVGSNTYRLQQQLLKEVHDFNNSLKSECQKYSQVIILFDGLDRLDNVQIFSQIVTSDLQAISSIGIGVVLVAPLIATLSSYRDTIEQSVNYLIYQYCFDVNNDPDAFTFFENILKIRAAEGFIEESAIHSIIHYSGGVMRDLINLTQASIEEAYLLDSDRLQEKHVEAAIDSLGRAKLLSISDKELEIIENLLTQGIFIPRTDEDIRLLVTNRILEYTYPVRRYVVHPTLEALIQQSKVGSNLNARSISLDDFLQRIGSQPNGNVWSAIVVDYSYLSEVIEDLKEMICIFTECDLGVISGENGATALIISVEQATEDYLLLSDFESWNQDNWREFDYARSRLAKKRGGVLVLSLESIGVLSKFAPNFASWLGSRVYLLDKGREFLTIDERQGRLLALQEWLGLSNSEVIELAKAHKLPLDPEYGEWLVLLNREDLIER</sequence>
<dbReference type="EMBL" id="JAMZMM010000021">
    <property type="protein sequence ID" value="MCP2727619.1"/>
    <property type="molecule type" value="Genomic_DNA"/>
</dbReference>
<dbReference type="InterPro" id="IPR027417">
    <property type="entry name" value="P-loop_NTPase"/>
</dbReference>
<dbReference type="SUPFAM" id="SSF52540">
    <property type="entry name" value="P-loop containing nucleoside triphosphate hydrolases"/>
    <property type="match status" value="1"/>
</dbReference>